<dbReference type="EMBL" id="LAZR01015987">
    <property type="protein sequence ID" value="KKM06467.1"/>
    <property type="molecule type" value="Genomic_DNA"/>
</dbReference>
<comment type="caution">
    <text evidence="1">The sequence shown here is derived from an EMBL/GenBank/DDBJ whole genome shotgun (WGS) entry which is preliminary data.</text>
</comment>
<evidence type="ECO:0008006" key="2">
    <source>
        <dbReference type="Google" id="ProtNLM"/>
    </source>
</evidence>
<reference evidence="1" key="1">
    <citation type="journal article" date="2015" name="Nature">
        <title>Complex archaea that bridge the gap between prokaryotes and eukaryotes.</title>
        <authorList>
            <person name="Spang A."/>
            <person name="Saw J.H."/>
            <person name="Jorgensen S.L."/>
            <person name="Zaremba-Niedzwiedzka K."/>
            <person name="Martijn J."/>
            <person name="Lind A.E."/>
            <person name="van Eijk R."/>
            <person name="Schleper C."/>
            <person name="Guy L."/>
            <person name="Ettema T.J."/>
        </authorList>
    </citation>
    <scope>NUCLEOTIDE SEQUENCE</scope>
</reference>
<organism evidence="1">
    <name type="scientific">marine sediment metagenome</name>
    <dbReference type="NCBI Taxonomy" id="412755"/>
    <lineage>
        <taxon>unclassified sequences</taxon>
        <taxon>metagenomes</taxon>
        <taxon>ecological metagenomes</taxon>
    </lineage>
</organism>
<name>A0A0F9HTK4_9ZZZZ</name>
<proteinExistence type="predicted"/>
<dbReference type="AlphaFoldDB" id="A0A0F9HTK4"/>
<gene>
    <name evidence="1" type="ORF">LCGC14_1743680</name>
</gene>
<evidence type="ECO:0000313" key="1">
    <source>
        <dbReference type="EMBL" id="KKM06467.1"/>
    </source>
</evidence>
<sequence>MIELELKVDAKEALGRVNRLGGKLPSIGIRKALDAAGAFAASRLRKDFPKRTGRTAKTIGGGKVIKKGRGFSLPVGSSSFVARLIDVGVAAHRIEPLNVRALRIPGVGFRASAMHPGFRGRRIWDRVADRDAERVSTVFATSLSRFVARFR</sequence>
<protein>
    <recommendedName>
        <fullName evidence="2">HK97 gp10 family phage protein</fullName>
    </recommendedName>
</protein>
<accession>A0A0F9HTK4</accession>